<protein>
    <recommendedName>
        <fullName evidence="2 7">DNA repair protein RecO</fullName>
    </recommendedName>
    <alternativeName>
        <fullName evidence="6 7">Recombination protein O</fullName>
    </alternativeName>
</protein>
<evidence type="ECO:0000256" key="5">
    <source>
        <dbReference type="ARBA" id="ARBA00023204"/>
    </source>
</evidence>
<dbReference type="GO" id="GO:0006310">
    <property type="term" value="P:DNA recombination"/>
    <property type="evidence" value="ECO:0007669"/>
    <property type="project" value="UniProtKB-UniRule"/>
</dbReference>
<dbReference type="PANTHER" id="PTHR33991">
    <property type="entry name" value="DNA REPAIR PROTEIN RECO"/>
    <property type="match status" value="1"/>
</dbReference>
<dbReference type="InterPro" id="IPR022572">
    <property type="entry name" value="DNA_rep/recomb_RecO_N"/>
</dbReference>
<dbReference type="Gene3D" id="1.20.1440.120">
    <property type="entry name" value="Recombination protein O, C-terminal domain"/>
    <property type="match status" value="1"/>
</dbReference>
<proteinExistence type="inferred from homology"/>
<dbReference type="Proteomes" id="UP000028680">
    <property type="component" value="Chromosome"/>
</dbReference>
<dbReference type="SUPFAM" id="SSF57863">
    <property type="entry name" value="ArfGap/RecO-like zinc finger"/>
    <property type="match status" value="1"/>
</dbReference>
<reference evidence="9 10" key="1">
    <citation type="journal article" date="2014" name="ISME J.">
        <title>Adaptation of an abundant Roseobacter RCA organism to pelagic systems revealed by genomic and transcriptomic analyses.</title>
        <authorList>
            <person name="Voget S."/>
            <person name="Wemheuer B."/>
            <person name="Brinkhoff T."/>
            <person name="Vollmers J."/>
            <person name="Dietrich S."/>
            <person name="Giebel H.A."/>
            <person name="Beardsley C."/>
            <person name="Sardemann C."/>
            <person name="Bakenhus I."/>
            <person name="Billerbeck S."/>
            <person name="Daniel R."/>
            <person name="Simon M."/>
        </authorList>
    </citation>
    <scope>NUCLEOTIDE SEQUENCE [LARGE SCALE GENOMIC DNA]</scope>
    <source>
        <strain evidence="9 10">RCA23</strain>
    </source>
</reference>
<dbReference type="HAMAP" id="MF_00201">
    <property type="entry name" value="RecO"/>
    <property type="match status" value="1"/>
</dbReference>
<dbReference type="SUPFAM" id="SSF50249">
    <property type="entry name" value="Nucleic acid-binding proteins"/>
    <property type="match status" value="1"/>
</dbReference>
<sequence length="255" mass="27810">MIEWRDEGVLLAVRKHGEAAVIVEVFTEYHGKHAGVVRGGAGRKQAPMLQPGGQFEVVWKARLEEHMGAFTVEPLRSRAAQVMADPLALAGLTSVVGLLSFALPEREVHGALYSASINLLDLICLTEAWPLAYLHWEMQLLEDLGFGLDLSCCAVSGATEDLAYVSPKSGRAVAAHHAGRWKTQLLPLVPCMIGQSVADNGEIAEGLRTTGYFLEKWLAPSLGDRALPSARKRLVERLFRAARLDQRPSGEANHE</sequence>
<evidence type="ECO:0000256" key="1">
    <source>
        <dbReference type="ARBA" id="ARBA00007452"/>
    </source>
</evidence>
<keyword evidence="10" id="KW-1185">Reference proteome</keyword>
<keyword evidence="3 7" id="KW-0227">DNA damage</keyword>
<dbReference type="Pfam" id="PF02565">
    <property type="entry name" value="RecO_C"/>
    <property type="match status" value="1"/>
</dbReference>
<feature type="domain" description="DNA replication/recombination mediator RecO N-terminal" evidence="8">
    <location>
        <begin position="1"/>
        <end position="76"/>
    </location>
</feature>
<comment type="similarity">
    <text evidence="1 7">Belongs to the RecO family.</text>
</comment>
<evidence type="ECO:0000256" key="2">
    <source>
        <dbReference type="ARBA" id="ARBA00021310"/>
    </source>
</evidence>
<organism evidence="9 10">
    <name type="scientific">Planktomarina temperata RCA23</name>
    <dbReference type="NCBI Taxonomy" id="666509"/>
    <lineage>
        <taxon>Bacteria</taxon>
        <taxon>Pseudomonadati</taxon>
        <taxon>Pseudomonadota</taxon>
        <taxon>Alphaproteobacteria</taxon>
        <taxon>Rhodobacterales</taxon>
        <taxon>Paracoccaceae</taxon>
        <taxon>Planktomarina</taxon>
    </lineage>
</organism>
<dbReference type="Gene3D" id="2.40.50.140">
    <property type="entry name" value="Nucleic acid-binding proteins"/>
    <property type="match status" value="1"/>
</dbReference>
<dbReference type="AlphaFoldDB" id="A0AAN0RKS5"/>
<dbReference type="KEGG" id="ptp:RCA23_c25680"/>
<evidence type="ECO:0000256" key="4">
    <source>
        <dbReference type="ARBA" id="ARBA00023172"/>
    </source>
</evidence>
<dbReference type="InterPro" id="IPR037278">
    <property type="entry name" value="ARFGAP/RecO"/>
</dbReference>
<dbReference type="GO" id="GO:0043590">
    <property type="term" value="C:bacterial nucleoid"/>
    <property type="evidence" value="ECO:0007669"/>
    <property type="project" value="TreeGrafter"/>
</dbReference>
<evidence type="ECO:0000256" key="3">
    <source>
        <dbReference type="ARBA" id="ARBA00022763"/>
    </source>
</evidence>
<dbReference type="InterPro" id="IPR012340">
    <property type="entry name" value="NA-bd_OB-fold"/>
</dbReference>
<dbReference type="InterPro" id="IPR003717">
    <property type="entry name" value="RecO"/>
</dbReference>
<dbReference type="NCBIfam" id="TIGR00613">
    <property type="entry name" value="reco"/>
    <property type="match status" value="1"/>
</dbReference>
<accession>A0AAN0RKS5</accession>
<evidence type="ECO:0000313" key="9">
    <source>
        <dbReference type="EMBL" id="AII88086.1"/>
    </source>
</evidence>
<dbReference type="GO" id="GO:0006302">
    <property type="term" value="P:double-strand break repair"/>
    <property type="evidence" value="ECO:0007669"/>
    <property type="project" value="TreeGrafter"/>
</dbReference>
<evidence type="ECO:0000313" key="10">
    <source>
        <dbReference type="Proteomes" id="UP000028680"/>
    </source>
</evidence>
<dbReference type="PANTHER" id="PTHR33991:SF1">
    <property type="entry name" value="DNA REPAIR PROTEIN RECO"/>
    <property type="match status" value="1"/>
</dbReference>
<evidence type="ECO:0000256" key="6">
    <source>
        <dbReference type="ARBA" id="ARBA00033409"/>
    </source>
</evidence>
<evidence type="ECO:0000256" key="7">
    <source>
        <dbReference type="HAMAP-Rule" id="MF_00201"/>
    </source>
</evidence>
<comment type="function">
    <text evidence="7">Involved in DNA repair and RecF pathway recombination.</text>
</comment>
<dbReference type="EMBL" id="CP003984">
    <property type="protein sequence ID" value="AII88086.1"/>
    <property type="molecule type" value="Genomic_DNA"/>
</dbReference>
<gene>
    <name evidence="7" type="primary">recO</name>
    <name evidence="9" type="ORF">RCA23_c25680</name>
</gene>
<name>A0AAN0RKS5_9RHOB</name>
<evidence type="ECO:0000259" key="8">
    <source>
        <dbReference type="Pfam" id="PF11967"/>
    </source>
</evidence>
<dbReference type="InterPro" id="IPR042242">
    <property type="entry name" value="RecO_C"/>
</dbReference>
<keyword evidence="5 7" id="KW-0234">DNA repair</keyword>
<dbReference type="Pfam" id="PF11967">
    <property type="entry name" value="RecO_N"/>
    <property type="match status" value="1"/>
</dbReference>
<keyword evidence="4 7" id="KW-0233">DNA recombination</keyword>